<gene>
    <name evidence="1" type="ORF">MUN68_001935</name>
</gene>
<dbReference type="Gene3D" id="2.60.40.1930">
    <property type="match status" value="1"/>
</dbReference>
<dbReference type="EMBL" id="CP116221">
    <property type="protein sequence ID" value="WCO02261.1"/>
    <property type="molecule type" value="Genomic_DNA"/>
</dbReference>
<proteinExistence type="predicted"/>
<protein>
    <recommendedName>
        <fullName evidence="3">TonB-dependent receptor plug domain-containing protein</fullName>
    </recommendedName>
</protein>
<sequence>MKNLYSVLSSVSIHHLPKLVFAFSFLFLLTPSITYSQNKENILEDSYTSYFNAERETIYLHFNKHKFLLNESIWFKGYIYDKKGDIPFITSSNIYVSLYDKDGNTLKTNLYYAENGTFSGQFKVTKNLASGHYFIKAHTNWMKNFQEDESFTSETLQIINPNSETNEVIENNTSTFDLQFLPEGGHCISDVTNSIGYKIINCEGKGLMINGQIVNSKNEIINTFKSNLFGIGKFDLHMVTGESYTAKYTINNKNFETKLPISRPIGFSISLNNYTTKLITYLTLKTNKNTLLKEAGKTYYVVIHQNNKSSVINLEIDKLNLNHVIPIDNKKLPIGVNTITVFNDQLQPLLERLIFNYREGDYIKTNLTAKPISNDSIPIHINLKDNSNVAFSSNISVSVLPAETESLSTSRNIISSIYIDPYINGELENANFYFEDVNRIKSFHLDLALLTQGWSKYKWDNIKKGTQNLIIPFDKGVTINGTINETLDPKSKYQIQLFSLVNNINETRPIGEDKAFNFDNYYIQDSTKVHFSVFKDGEKIAQPKLYAKVLNKDRSSLNQIFKSPNTCSIIESNQVIELTKYADIDFKGEVLDTINLYSKNTVKQKKQENVLKYIGNAYSKGIKVGSDQERAFPFIIDIINANGFTARNDVGRITIFNRQPVSFLGSNSPLLIVDDVNFGRDYQVLTSMRTNEIDEIYFNKSGLGYGSRGGAGVIRIYLKKDLGLLSDNSLARYANSLLVSGGFADQKEFYSPLFYNKSNHLFNTYGAVDWQPKLISDKNGNIQFKIKKPDADRLLFIIEGFTVNGKLISEIKEFSISKNTNN</sequence>
<organism evidence="1 2">
    <name type="scientific">Psychroserpens ponticola</name>
    <dbReference type="NCBI Taxonomy" id="2932268"/>
    <lineage>
        <taxon>Bacteria</taxon>
        <taxon>Pseudomonadati</taxon>
        <taxon>Bacteroidota</taxon>
        <taxon>Flavobacteriia</taxon>
        <taxon>Flavobacteriales</taxon>
        <taxon>Flavobacteriaceae</taxon>
        <taxon>Psychroserpens</taxon>
    </lineage>
</organism>
<dbReference type="Proteomes" id="UP001202717">
    <property type="component" value="Chromosome"/>
</dbReference>
<reference evidence="1 2" key="1">
    <citation type="submission" date="2023-01" db="EMBL/GenBank/DDBJ databases">
        <title>Psychroserpens ponticola sp. nov., isolated from seawater.</title>
        <authorList>
            <person name="Kristyanto S."/>
            <person name="Jung J."/>
            <person name="Kim J.M."/>
            <person name="Jeon C.O."/>
        </authorList>
    </citation>
    <scope>NUCLEOTIDE SEQUENCE [LARGE SCALE GENOMIC DNA]</scope>
    <source>
        <strain evidence="1 2">MSW6</strain>
    </source>
</reference>
<name>A0ABY7RYM9_9FLAO</name>
<evidence type="ECO:0000313" key="2">
    <source>
        <dbReference type="Proteomes" id="UP001202717"/>
    </source>
</evidence>
<dbReference type="RefSeq" id="WP_249994991.1">
    <property type="nucleotide sequence ID" value="NZ_CP116221.1"/>
</dbReference>
<accession>A0ABY7RYM9</accession>
<keyword evidence="2" id="KW-1185">Reference proteome</keyword>
<evidence type="ECO:0000313" key="1">
    <source>
        <dbReference type="EMBL" id="WCO02261.1"/>
    </source>
</evidence>
<evidence type="ECO:0008006" key="3">
    <source>
        <dbReference type="Google" id="ProtNLM"/>
    </source>
</evidence>